<keyword evidence="1" id="KW-0812">Transmembrane</keyword>
<evidence type="ECO:0000256" key="1">
    <source>
        <dbReference type="SAM" id="Phobius"/>
    </source>
</evidence>
<reference evidence="3 4" key="1">
    <citation type="journal article" date="2012" name="Science">
        <title>The Paleozoic origin of enzymatic lignin decomposition reconstructed from 31 fungal genomes.</title>
        <authorList>
            <person name="Floudas D."/>
            <person name="Binder M."/>
            <person name="Riley R."/>
            <person name="Barry K."/>
            <person name="Blanchette R.A."/>
            <person name="Henrissat B."/>
            <person name="Martinez A.T."/>
            <person name="Otillar R."/>
            <person name="Spatafora J.W."/>
            <person name="Yadav J.S."/>
            <person name="Aerts A."/>
            <person name="Benoit I."/>
            <person name="Boyd A."/>
            <person name="Carlson A."/>
            <person name="Copeland A."/>
            <person name="Coutinho P.M."/>
            <person name="de Vries R.P."/>
            <person name="Ferreira P."/>
            <person name="Findley K."/>
            <person name="Foster B."/>
            <person name="Gaskell J."/>
            <person name="Glotzer D."/>
            <person name="Gorecki P."/>
            <person name="Heitman J."/>
            <person name="Hesse C."/>
            <person name="Hori C."/>
            <person name="Igarashi K."/>
            <person name="Jurgens J.A."/>
            <person name="Kallen N."/>
            <person name="Kersten P."/>
            <person name="Kohler A."/>
            <person name="Kuees U."/>
            <person name="Kumar T.K.A."/>
            <person name="Kuo A."/>
            <person name="LaButti K."/>
            <person name="Larrondo L.F."/>
            <person name="Lindquist E."/>
            <person name="Ling A."/>
            <person name="Lombard V."/>
            <person name="Lucas S."/>
            <person name="Lundell T."/>
            <person name="Martin R."/>
            <person name="McLaughlin D.J."/>
            <person name="Morgenstern I."/>
            <person name="Morin E."/>
            <person name="Murat C."/>
            <person name="Nagy L.G."/>
            <person name="Nolan M."/>
            <person name="Ohm R.A."/>
            <person name="Patyshakuliyeva A."/>
            <person name="Rokas A."/>
            <person name="Ruiz-Duenas F.J."/>
            <person name="Sabat G."/>
            <person name="Salamov A."/>
            <person name="Samejima M."/>
            <person name="Schmutz J."/>
            <person name="Slot J.C."/>
            <person name="St John F."/>
            <person name="Stenlid J."/>
            <person name="Sun H."/>
            <person name="Sun S."/>
            <person name="Syed K."/>
            <person name="Tsang A."/>
            <person name="Wiebenga A."/>
            <person name="Young D."/>
            <person name="Pisabarro A."/>
            <person name="Eastwood D.C."/>
            <person name="Martin F."/>
            <person name="Cullen D."/>
            <person name="Grigoriev I.V."/>
            <person name="Hibbett D.S."/>
        </authorList>
    </citation>
    <scope>NUCLEOTIDE SEQUENCE</scope>
    <source>
        <strain evidence="4">FP-58527</strain>
    </source>
</reference>
<gene>
    <name evidence="3" type="ORF">FOMPIDRAFT_90340</name>
</gene>
<protein>
    <submittedName>
        <fullName evidence="3">Uncharacterized protein</fullName>
    </submittedName>
</protein>
<dbReference type="EMBL" id="KE504157">
    <property type="protein sequence ID" value="EPS99394.1"/>
    <property type="molecule type" value="Genomic_DNA"/>
</dbReference>
<accession>S8FM63</accession>
<name>S8FM63_FOMSC</name>
<keyword evidence="4" id="KW-1185">Reference proteome</keyword>
<feature type="transmembrane region" description="Helical" evidence="1">
    <location>
        <begin position="202"/>
        <end position="220"/>
    </location>
</feature>
<keyword evidence="2" id="KW-0732">Signal</keyword>
<organism evidence="3 4">
    <name type="scientific">Fomitopsis schrenkii</name>
    <name type="common">Brown rot fungus</name>
    <dbReference type="NCBI Taxonomy" id="2126942"/>
    <lineage>
        <taxon>Eukaryota</taxon>
        <taxon>Fungi</taxon>
        <taxon>Dikarya</taxon>
        <taxon>Basidiomycota</taxon>
        <taxon>Agaricomycotina</taxon>
        <taxon>Agaricomycetes</taxon>
        <taxon>Polyporales</taxon>
        <taxon>Fomitopsis</taxon>
    </lineage>
</organism>
<dbReference type="HOGENOM" id="CLU_1240177_0_0_1"/>
<feature type="signal peptide" evidence="2">
    <location>
        <begin position="1"/>
        <end position="21"/>
    </location>
</feature>
<feature type="chain" id="PRO_5004563990" evidence="2">
    <location>
        <begin position="22"/>
        <end position="222"/>
    </location>
</feature>
<evidence type="ECO:0000256" key="2">
    <source>
        <dbReference type="SAM" id="SignalP"/>
    </source>
</evidence>
<evidence type="ECO:0000313" key="3">
    <source>
        <dbReference type="EMBL" id="EPS99394.1"/>
    </source>
</evidence>
<keyword evidence="1" id="KW-0472">Membrane</keyword>
<sequence>MPLALHAAALQYAAVLQYATALWDASTRMVCSLFYPITGGGIRVVVATQVEDLRFLDLLDIGSNHALLSLDAHARARADVMFVLLPNGHYALLWRDDSDTAAVPVSASTQLFLYEPTLAIRLFDTEADVQLQLTIETTAKFWLLVECFGLAKEASAIQDNGDDDASAADAKLLEELVANFEEYMECRVYTSAELLRSEQMEGILWVFLLGILFRFCVNLFRS</sequence>
<proteinExistence type="predicted"/>
<dbReference type="AlphaFoldDB" id="S8FM63"/>
<keyword evidence="1" id="KW-1133">Transmembrane helix</keyword>
<evidence type="ECO:0000313" key="4">
    <source>
        <dbReference type="Proteomes" id="UP000015241"/>
    </source>
</evidence>
<dbReference type="Proteomes" id="UP000015241">
    <property type="component" value="Unassembled WGS sequence"/>
</dbReference>
<dbReference type="InParanoid" id="S8FM63"/>